<keyword evidence="3" id="KW-1185">Reference proteome</keyword>
<dbReference type="RefSeq" id="WP_164004168.1">
    <property type="nucleotide sequence ID" value="NZ_JAAIKD010000002.1"/>
</dbReference>
<protein>
    <submittedName>
        <fullName evidence="2">Helicase</fullName>
    </submittedName>
</protein>
<comment type="caution">
    <text evidence="2">The sequence shown here is derived from an EMBL/GenBank/DDBJ whole genome shotgun (WGS) entry which is preliminary data.</text>
</comment>
<dbReference type="SUPFAM" id="SSF52540">
    <property type="entry name" value="P-loop containing nucleoside triphosphate hydrolases"/>
    <property type="match status" value="1"/>
</dbReference>
<organism evidence="2 3">
    <name type="scientific">Psychroflexus aurantiacus</name>
    <dbReference type="NCBI Taxonomy" id="2709310"/>
    <lineage>
        <taxon>Bacteria</taxon>
        <taxon>Pseudomonadati</taxon>
        <taxon>Bacteroidota</taxon>
        <taxon>Flavobacteriia</taxon>
        <taxon>Flavobacteriales</taxon>
        <taxon>Flavobacteriaceae</taxon>
        <taxon>Psychroflexus</taxon>
    </lineage>
</organism>
<dbReference type="Proteomes" id="UP000478505">
    <property type="component" value="Unassembled WGS sequence"/>
</dbReference>
<keyword evidence="2" id="KW-0347">Helicase</keyword>
<dbReference type="Gene3D" id="3.40.50.300">
    <property type="entry name" value="P-loop containing nucleotide triphosphate hydrolases"/>
    <property type="match status" value="1"/>
</dbReference>
<reference evidence="2 3" key="1">
    <citation type="submission" date="2020-02" db="EMBL/GenBank/DDBJ databases">
        <title>Flavobacteriaceae Psychroflexus bacterium YR1-1, complete genome.</title>
        <authorList>
            <person name="Li Y."/>
            <person name="Wu S."/>
        </authorList>
    </citation>
    <scope>NUCLEOTIDE SEQUENCE [LARGE SCALE GENOMIC DNA]</scope>
    <source>
        <strain evidence="2 3">YR1-1</strain>
    </source>
</reference>
<dbReference type="InterPro" id="IPR045455">
    <property type="entry name" value="NrS-1_pol-like_helicase"/>
</dbReference>
<keyword evidence="2" id="KW-0547">Nucleotide-binding</keyword>
<dbReference type="Pfam" id="PF19263">
    <property type="entry name" value="DUF5906"/>
    <property type="match status" value="1"/>
</dbReference>
<dbReference type="GO" id="GO:0004386">
    <property type="term" value="F:helicase activity"/>
    <property type="evidence" value="ECO:0007669"/>
    <property type="project" value="UniProtKB-KW"/>
</dbReference>
<keyword evidence="2" id="KW-0378">Hydrolase</keyword>
<evidence type="ECO:0000313" key="3">
    <source>
        <dbReference type="Proteomes" id="UP000478505"/>
    </source>
</evidence>
<evidence type="ECO:0000259" key="1">
    <source>
        <dbReference type="Pfam" id="PF19263"/>
    </source>
</evidence>
<accession>A0A6B3QZ13</accession>
<gene>
    <name evidence="2" type="ORF">G3567_04735</name>
</gene>
<dbReference type="EMBL" id="JAAIKD010000002">
    <property type="protein sequence ID" value="NEV93456.1"/>
    <property type="molecule type" value="Genomic_DNA"/>
</dbReference>
<feature type="domain" description="NrS-1 polymerase-like helicase" evidence="1">
    <location>
        <begin position="130"/>
        <end position="235"/>
    </location>
</feature>
<dbReference type="InterPro" id="IPR027417">
    <property type="entry name" value="P-loop_NTPase"/>
</dbReference>
<keyword evidence="2" id="KW-0067">ATP-binding</keyword>
<evidence type="ECO:0000313" key="2">
    <source>
        <dbReference type="EMBL" id="NEV93456.1"/>
    </source>
</evidence>
<dbReference type="AlphaFoldDB" id="A0A6B3QZ13"/>
<proteinExistence type="predicted"/>
<sequence>METNKNEYIRVGTTYYKIVYEPDIYDSKQSFRRLAKWDKTSIIDDHGKNFPSSVKKYDGFINFPSHEGYRRNVGGFYNEYHQLSGPVKKGNFPYTQKLLQQIFGDHLELGLDYLSILWKKPTQHLPVLCLVSNERNTGKTTFLNWMRMLLENNVGVIKKEDFKSRFNDAWVNKLIIAVDEAKFDKKEDTDYIKMLSTSKTQQREKKGVDQKQENFYGKIILASNNIHDFIVVDEEEIRFWVLEIKKLSEYIEDFDEKIKEEIPHFKYFLMNRKIKYPKSSRMWFKPEDIKTEALARVVKNSYDIDEKDLKEILLEYFDVAETETVKLTLKDLTNLLKNDRSHIRKSDITNILNYKWKLYPSESTTYKFYYKVYDEFNNTHKIQVLNKKGRVYTFHKTFIEGLI</sequence>
<name>A0A6B3QZ13_9FLAO</name>